<comment type="caution">
    <text evidence="1">The sequence shown here is derived from an EMBL/GenBank/DDBJ whole genome shotgun (WGS) entry which is preliminary data.</text>
</comment>
<protein>
    <submittedName>
        <fullName evidence="1">Uncharacterized protein</fullName>
    </submittedName>
</protein>
<dbReference type="RefSeq" id="WP_319614580.1">
    <property type="nucleotide sequence ID" value="NZ_JAWXYB010000018.1"/>
</dbReference>
<gene>
    <name evidence="1" type="ORF">SIL87_13005</name>
</gene>
<accession>A0AAW9DT23</accession>
<evidence type="ECO:0000313" key="1">
    <source>
        <dbReference type="EMBL" id="MDX5931684.1"/>
    </source>
</evidence>
<dbReference type="EMBL" id="JAWXYB010000018">
    <property type="protein sequence ID" value="MDX5931684.1"/>
    <property type="molecule type" value="Genomic_DNA"/>
</dbReference>
<proteinExistence type="predicted"/>
<dbReference type="AlphaFoldDB" id="A0AAW9DT23"/>
<reference evidence="1 2" key="1">
    <citation type="submission" date="2023-11" db="EMBL/GenBank/DDBJ databases">
        <title>MicrobeMod: A computational toolkit for identifying prokaryotic methylation and restriction-modification with nanopore sequencing.</title>
        <authorList>
            <person name="Crits-Christoph A."/>
            <person name="Kang S.C."/>
            <person name="Lee H."/>
            <person name="Ostrov N."/>
        </authorList>
    </citation>
    <scope>NUCLEOTIDE SEQUENCE [LARGE SCALE GENOMIC DNA]</scope>
    <source>
        <strain evidence="1 2">DSMZ 700</strain>
    </source>
</reference>
<evidence type="ECO:0000313" key="2">
    <source>
        <dbReference type="Proteomes" id="UP001279553"/>
    </source>
</evidence>
<organism evidence="1 2">
    <name type="scientific">Acidiphilium acidophilum</name>
    <name type="common">Thiobacillus acidophilus</name>
    <dbReference type="NCBI Taxonomy" id="76588"/>
    <lineage>
        <taxon>Bacteria</taxon>
        <taxon>Pseudomonadati</taxon>
        <taxon>Pseudomonadota</taxon>
        <taxon>Alphaproteobacteria</taxon>
        <taxon>Acetobacterales</taxon>
        <taxon>Acidocellaceae</taxon>
        <taxon>Acidiphilium</taxon>
    </lineage>
</organism>
<sequence>MFNRVLAEVPLPPLEVPPEGVLLGKSDVLTETIEPLGAVTVVVTLPSGLVTTEVVSADELEPELPPEPEAPWLAELFAPDAPEAEDVLAVACVFTCGMTRLAAETPEILITHPSQCDREGYDPC</sequence>
<name>A0AAW9DT23_ACIAO</name>
<dbReference type="Proteomes" id="UP001279553">
    <property type="component" value="Unassembled WGS sequence"/>
</dbReference>
<keyword evidence="2" id="KW-1185">Reference proteome</keyword>